<dbReference type="iPTMnet" id="Q8CAU5"/>
<reference evidence="1" key="3">
    <citation type="journal article" date="2000" name="Genome Res.">
        <title>RIKEN integrated sequence analysis (RISA) system--384-format sequencing pipeline with 384 multicapillary sequencer.</title>
        <authorList>
            <person name="Shibata K."/>
            <person name="Itoh M."/>
            <person name="Aizawa K."/>
            <person name="Nagaoka S."/>
            <person name="Sasaki N."/>
            <person name="Carninci P."/>
            <person name="Konno H."/>
            <person name="Akiyama J."/>
            <person name="Nishi K."/>
            <person name="Kitsunai T."/>
            <person name="Tashiro H."/>
            <person name="Itoh M."/>
            <person name="Sumi N."/>
            <person name="Ishii Y."/>
            <person name="Nakamura S."/>
            <person name="Hazama M."/>
            <person name="Nishine T."/>
            <person name="Harada A."/>
            <person name="Yamamoto R."/>
            <person name="Matsumoto H."/>
            <person name="Sakaguchi S."/>
            <person name="Ikegami T."/>
            <person name="Kashiwagi K."/>
            <person name="Fujiwake S."/>
            <person name="Inoue K."/>
            <person name="Togawa Y."/>
            <person name="Izawa M."/>
            <person name="Ohara E."/>
            <person name="Watahiki M."/>
            <person name="Yoneda Y."/>
            <person name="Ishikawa T."/>
            <person name="Ozawa K."/>
            <person name="Tanaka T."/>
            <person name="Matsuura S."/>
            <person name="Kawai J."/>
            <person name="Okazaki Y."/>
            <person name="Muramatsu M."/>
            <person name="Inoue Y."/>
            <person name="Kira A."/>
            <person name="Hayashizaki Y."/>
        </authorList>
    </citation>
    <scope>NUCLEOTIDE SEQUENCE</scope>
    <source>
        <strain evidence="1">C57BL/6J</strain>
        <tissue evidence="1">Thymus</tissue>
    </source>
</reference>
<proteinExistence type="evidence at transcript level"/>
<reference evidence="1" key="7">
    <citation type="journal article" date="2005" name="Science">
        <title>The Transcriptional Landscape of the Mammalian Genome.</title>
        <authorList>
            <consortium name="The FANTOM Consortium"/>
            <consortium name="Riken Genome Exploration Research Group and Genome Science Group (Genome Network Project Core Group)"/>
        </authorList>
    </citation>
    <scope>NUCLEOTIDE SEQUENCE</scope>
    <source>
        <strain evidence="1">C57BL/6J</strain>
        <tissue evidence="1">Thymus</tissue>
    </source>
</reference>
<accession>Q8CAU5</accession>
<reference evidence="1" key="4">
    <citation type="journal article" date="2001" name="Nature">
        <title>Functional annotation of a full-length mouse cDNA collection.</title>
        <authorList>
            <consortium name="The RIKEN Genome Exploration Research Group Phase II Team and the FANTOM Consortium"/>
        </authorList>
    </citation>
    <scope>NUCLEOTIDE SEQUENCE</scope>
    <source>
        <strain evidence="1">C57BL/6J</strain>
        <tissue evidence="1">Thymus</tissue>
    </source>
</reference>
<reference evidence="1" key="1">
    <citation type="journal article" date="1999" name="Methods Enzymol.">
        <title>High-efficiency full-length cDNA cloning.</title>
        <authorList>
            <person name="Carninci P."/>
            <person name="Hayashizaki Y."/>
        </authorList>
    </citation>
    <scope>NUCLEOTIDE SEQUENCE</scope>
    <source>
        <strain evidence="1">C57BL/6J</strain>
        <tissue evidence="1">Thymus</tissue>
    </source>
</reference>
<dbReference type="AlphaFoldDB" id="Q8CAU5"/>
<organism evidence="1">
    <name type="scientific">Mus musculus</name>
    <name type="common">Mouse</name>
    <dbReference type="NCBI Taxonomy" id="10090"/>
    <lineage>
        <taxon>Eukaryota</taxon>
        <taxon>Metazoa</taxon>
        <taxon>Chordata</taxon>
        <taxon>Craniata</taxon>
        <taxon>Vertebrata</taxon>
        <taxon>Euteleostomi</taxon>
        <taxon>Mammalia</taxon>
        <taxon>Eutheria</taxon>
        <taxon>Euarchontoglires</taxon>
        <taxon>Glires</taxon>
        <taxon>Rodentia</taxon>
        <taxon>Myomorpha</taxon>
        <taxon>Muroidea</taxon>
        <taxon>Muridae</taxon>
        <taxon>Murinae</taxon>
        <taxon>Mus</taxon>
        <taxon>Mus</taxon>
    </lineage>
</organism>
<sequence>MLPRTARERGKGVTGVKVLTWQLGSVVARLGLGSQRWPLSAPIAEGPPAKKPGKMRGGARYSWGQAFSRGFYRETSGKPHPRPQLALKAASCLARPPPFVELPRFIPGLGGGVGWGGVDQQGLGLAALATAPVQAVHSSTSGFCTLHLLAPRSRSPRV</sequence>
<dbReference type="PhosphoSitePlus" id="Q8CAU5"/>
<reference evidence="1" key="5">
    <citation type="submission" date="2001-07" db="EMBL/GenBank/DDBJ databases">
        <authorList>
            <person name="Adachi J."/>
            <person name="Aizawa K."/>
            <person name="Akimura T."/>
            <person name="Arakawa T."/>
            <person name="Bono H."/>
            <person name="Carninci P."/>
            <person name="Fukuda S."/>
            <person name="Furuno M."/>
            <person name="Hanagaki T."/>
            <person name="Hara A."/>
            <person name="Hashizume W."/>
            <person name="Hayashida K."/>
            <person name="Hayatsu N."/>
            <person name="Hiramoto K."/>
            <person name="Hiraoka T."/>
            <person name="Hirozane T."/>
            <person name="Hori F."/>
            <person name="Imotani K."/>
            <person name="Ishii Y."/>
            <person name="Itoh M."/>
            <person name="Kagawa I."/>
            <person name="Kasukawa T."/>
            <person name="Katoh H."/>
            <person name="Kawai J."/>
            <person name="Kojima Y."/>
            <person name="Kondo S."/>
            <person name="Konno H."/>
            <person name="Kouda M."/>
            <person name="Koya S."/>
            <person name="Kurihara C."/>
            <person name="Matsuyama T."/>
            <person name="Miyazaki A."/>
            <person name="Murata M."/>
            <person name="Nakamura M."/>
            <person name="Nishi K."/>
            <person name="Nomura K."/>
            <person name="Numazaki R."/>
            <person name="Ohno M."/>
            <person name="Ohsato N."/>
            <person name="Okazaki Y."/>
            <person name="Saito R."/>
            <person name="Saitoh H."/>
            <person name="Sakai C."/>
            <person name="Sakai K."/>
            <person name="Sakazume N."/>
            <person name="Sano H."/>
            <person name="Sasaki D."/>
            <person name="Shibata K."/>
            <person name="Shinagawa A."/>
            <person name="Shiraki T."/>
            <person name="Sogabe Y."/>
            <person name="Tagami M."/>
            <person name="Tagawa A."/>
            <person name="Takahashi F."/>
            <person name="Takaku-Akahira S."/>
            <person name="Takeda Y."/>
            <person name="Tanaka T."/>
            <person name="Tomaru A."/>
            <person name="Toya T."/>
            <person name="Yasunishi A."/>
            <person name="Muramatsu M."/>
            <person name="Hayashizaki Y."/>
        </authorList>
    </citation>
    <scope>NUCLEOTIDE SEQUENCE</scope>
    <source>
        <strain evidence="1">C57BL/6J</strain>
        <tissue evidence="1">Thymus</tissue>
    </source>
</reference>
<reference evidence="1" key="8">
    <citation type="journal article" date="2005" name="Science">
        <title>Antisense Transcription in the Mammalian Transcriptome.</title>
        <authorList>
            <consortium name="RIKEN Genome Exploration Research Group and Genome Science Group (Genome Network Project Core Group) and the FANTOM Consortium"/>
        </authorList>
    </citation>
    <scope>NUCLEOTIDE SEQUENCE</scope>
    <source>
        <strain evidence="1">C57BL/6J</strain>
        <tissue evidence="1">Thymus</tissue>
    </source>
</reference>
<protein>
    <submittedName>
        <fullName evidence="1">Uncharacterized protein</fullName>
    </submittedName>
</protein>
<reference evidence="1" key="2">
    <citation type="journal article" date="2000" name="Genome Res.">
        <title>Normalization and subtraction of cap-trapper-selected cDNAs to prepare full-length cDNA libraries for rapid discovery of new genes.</title>
        <authorList>
            <person name="Carninci P."/>
            <person name="Shibata Y."/>
            <person name="Hayatsu N."/>
            <person name="Sugahara Y."/>
            <person name="Shibata K."/>
            <person name="Itoh M."/>
            <person name="Konno H."/>
            <person name="Okazaki Y."/>
            <person name="Muramatsu M."/>
            <person name="Hayashizaki Y."/>
        </authorList>
    </citation>
    <scope>NUCLEOTIDE SEQUENCE</scope>
    <source>
        <strain evidence="1">C57BL/6J</strain>
        <tissue evidence="1">Thymus</tissue>
    </source>
</reference>
<name>Q8CAU5_MOUSE</name>
<dbReference type="EMBL" id="AK037773">
    <property type="protein sequence ID" value="BAC29867.1"/>
    <property type="molecule type" value="mRNA"/>
</dbReference>
<reference evidence="1" key="6">
    <citation type="journal article" date="2002" name="Nature">
        <title>Analysis of the mouse transcriptome based on functional annotation of 60,770 full-length cDNAs.</title>
        <authorList>
            <consortium name="The FANTOM Consortium and the RIKEN Genome Exploration Research Group Phase I and II Team"/>
        </authorList>
    </citation>
    <scope>NUCLEOTIDE SEQUENCE</scope>
    <source>
        <strain evidence="1">C57BL/6J</strain>
        <tissue evidence="1">Thymus</tissue>
    </source>
</reference>
<evidence type="ECO:0000313" key="1">
    <source>
        <dbReference type="EMBL" id="BAC29867.1"/>
    </source>
</evidence>